<keyword evidence="2" id="KW-1185">Reference proteome</keyword>
<name>A0A8X6USX5_NEPPI</name>
<proteinExistence type="predicted"/>
<accession>A0A8X6USX5</accession>
<dbReference type="EMBL" id="BMAW01132837">
    <property type="protein sequence ID" value="GFU45244.1"/>
    <property type="molecule type" value="Genomic_DNA"/>
</dbReference>
<protein>
    <submittedName>
        <fullName evidence="1">Uncharacterized protein</fullName>
    </submittedName>
</protein>
<dbReference type="Proteomes" id="UP000887013">
    <property type="component" value="Unassembled WGS sequence"/>
</dbReference>
<organism evidence="1 2">
    <name type="scientific">Nephila pilipes</name>
    <name type="common">Giant wood spider</name>
    <name type="synonym">Nephila maculata</name>
    <dbReference type="NCBI Taxonomy" id="299642"/>
    <lineage>
        <taxon>Eukaryota</taxon>
        <taxon>Metazoa</taxon>
        <taxon>Ecdysozoa</taxon>
        <taxon>Arthropoda</taxon>
        <taxon>Chelicerata</taxon>
        <taxon>Arachnida</taxon>
        <taxon>Araneae</taxon>
        <taxon>Araneomorphae</taxon>
        <taxon>Entelegynae</taxon>
        <taxon>Araneoidea</taxon>
        <taxon>Nephilidae</taxon>
        <taxon>Nephila</taxon>
    </lineage>
</organism>
<gene>
    <name evidence="1" type="ORF">NPIL_472991</name>
</gene>
<dbReference type="AlphaFoldDB" id="A0A8X6USX5"/>
<reference evidence="1" key="1">
    <citation type="submission" date="2020-08" db="EMBL/GenBank/DDBJ databases">
        <title>Multicomponent nature underlies the extraordinary mechanical properties of spider dragline silk.</title>
        <authorList>
            <person name="Kono N."/>
            <person name="Nakamura H."/>
            <person name="Mori M."/>
            <person name="Yoshida Y."/>
            <person name="Ohtoshi R."/>
            <person name="Malay A.D."/>
            <person name="Moran D.A.P."/>
            <person name="Tomita M."/>
            <person name="Numata K."/>
            <person name="Arakawa K."/>
        </authorList>
    </citation>
    <scope>NUCLEOTIDE SEQUENCE</scope>
</reference>
<sequence length="88" mass="9383">MAAVAAAPVPPPSPFLSACSPAPDPAPAPAPAPPPKSVLFLSFSVFQLQKLLHQHYVILHILCPRLPVQHQLLPGAIVLPLLRLMKCE</sequence>
<evidence type="ECO:0000313" key="1">
    <source>
        <dbReference type="EMBL" id="GFU45244.1"/>
    </source>
</evidence>
<comment type="caution">
    <text evidence="1">The sequence shown here is derived from an EMBL/GenBank/DDBJ whole genome shotgun (WGS) entry which is preliminary data.</text>
</comment>
<evidence type="ECO:0000313" key="2">
    <source>
        <dbReference type="Proteomes" id="UP000887013"/>
    </source>
</evidence>